<dbReference type="SUPFAM" id="SSF158446">
    <property type="entry name" value="IVS-encoded protein-like"/>
    <property type="match status" value="1"/>
</dbReference>
<reference evidence="1 2" key="1">
    <citation type="submission" date="2017-09" db="EMBL/GenBank/DDBJ databases">
        <title>Depth-based differentiation of microbial function through sediment-hosted aquifers and enrichment of novel symbionts in the deep terrestrial subsurface.</title>
        <authorList>
            <person name="Probst A.J."/>
            <person name="Ladd B."/>
            <person name="Jarett J.K."/>
            <person name="Geller-Mcgrath D.E."/>
            <person name="Sieber C.M."/>
            <person name="Emerson J.B."/>
            <person name="Anantharaman K."/>
            <person name="Thomas B.C."/>
            <person name="Malmstrom R."/>
            <person name="Stieglmeier M."/>
            <person name="Klingl A."/>
            <person name="Woyke T."/>
            <person name="Ryan C.M."/>
            <person name="Banfield J.F."/>
        </authorList>
    </citation>
    <scope>NUCLEOTIDE SEQUENCE [LARGE SCALE GENOMIC DNA]</scope>
    <source>
        <strain evidence="1">CG11_big_fil_rev_8_21_14_0_20_39_10</strain>
    </source>
</reference>
<name>A0A2M6K8L8_9BACT</name>
<accession>A0A2M6K8L8</accession>
<comment type="caution">
    <text evidence="1">The sequence shown here is derived from an EMBL/GenBank/DDBJ whole genome shotgun (WGS) entry which is preliminary data.</text>
</comment>
<dbReference type="EMBL" id="PCWW01000054">
    <property type="protein sequence ID" value="PIR13150.1"/>
    <property type="molecule type" value="Genomic_DNA"/>
</dbReference>
<dbReference type="Pfam" id="PF05635">
    <property type="entry name" value="23S_rRNA_IVP"/>
    <property type="match status" value="1"/>
</dbReference>
<dbReference type="NCBIfam" id="TIGR02436">
    <property type="entry name" value="four helix bundle protein"/>
    <property type="match status" value="1"/>
</dbReference>
<dbReference type="InterPro" id="IPR036583">
    <property type="entry name" value="23S_rRNA_IVS_sf"/>
</dbReference>
<gene>
    <name evidence="1" type="ORF">COV49_03145</name>
</gene>
<dbReference type="CDD" id="cd16377">
    <property type="entry name" value="23S_rRNA_IVP_like"/>
    <property type="match status" value="1"/>
</dbReference>
<dbReference type="AlphaFoldDB" id="A0A2M6K8L8"/>
<evidence type="ECO:0000313" key="2">
    <source>
        <dbReference type="Proteomes" id="UP000230869"/>
    </source>
</evidence>
<proteinExistence type="predicted"/>
<organism evidence="1 2">
    <name type="scientific">Candidatus Falkowbacteria bacterium CG11_big_fil_rev_8_21_14_0_20_39_10</name>
    <dbReference type="NCBI Taxonomy" id="1974570"/>
    <lineage>
        <taxon>Bacteria</taxon>
        <taxon>Candidatus Falkowiibacteriota</taxon>
    </lineage>
</organism>
<protein>
    <submittedName>
        <fullName evidence="1">Four helix bundle protein</fullName>
    </submittedName>
</protein>
<dbReference type="Proteomes" id="UP000230869">
    <property type="component" value="Unassembled WGS sequence"/>
</dbReference>
<evidence type="ECO:0000313" key="1">
    <source>
        <dbReference type="EMBL" id="PIR13150.1"/>
    </source>
</evidence>
<dbReference type="Gene3D" id="1.20.1440.60">
    <property type="entry name" value="23S rRNA-intervening sequence"/>
    <property type="match status" value="1"/>
</dbReference>
<sequence length="125" mass="14562">MKLESYKDLIVWQKSIDLVLEVYKTTNQFPREELYCLTSQTRRAVISIPSNIAEGYKRKSLGEYLRFLNIAEASAAELETQIIIAKKLYSHINYNNPESLLTEVQKMLFVMIKRLKEKQGFKATP</sequence>
<dbReference type="InterPro" id="IPR012657">
    <property type="entry name" value="23S_rRNA-intervening_sequence"/>
</dbReference>